<comment type="caution">
    <text evidence="3">The sequence shown here is derived from an EMBL/GenBank/DDBJ whole genome shotgun (WGS) entry which is preliminary data.</text>
</comment>
<evidence type="ECO:0000313" key="3">
    <source>
        <dbReference type="EMBL" id="MBD3926446.1"/>
    </source>
</evidence>
<dbReference type="InterPro" id="IPR014748">
    <property type="entry name" value="Enoyl-CoA_hydra_C"/>
</dbReference>
<dbReference type="PANTHER" id="PTHR43459">
    <property type="entry name" value="ENOYL-COA HYDRATASE"/>
    <property type="match status" value="1"/>
</dbReference>
<dbReference type="Pfam" id="PF00378">
    <property type="entry name" value="ECH_1"/>
    <property type="match status" value="1"/>
</dbReference>
<sequence>MLVRQTAAMTTSQPDRPAGSSAADSTGTAPVLLHVQDGVATITLNRPDAMNGLDVATKDLLRDTVHRVAEAPEVRCVVLTGSGRAFCVGQDLKEHLAGLKGEADIPLSDTVEQHYNPIVLALATMPKPVIAAVNGVAAGAGASLAFAADFRIVVDSAGFNTSFAGVALSCDTGSSWTLPRLVGRAKAMELLYFPRTVSAQEALELGLATQVVTAEELPQAVGQLAERLASGPTVAFGSIRQAVAYAAAHPLAESLAFEADKMALTGGTEDHLAAVDAFMAKEKPAFRGR</sequence>
<evidence type="ECO:0000313" key="4">
    <source>
        <dbReference type="Proteomes" id="UP000618818"/>
    </source>
</evidence>
<keyword evidence="4" id="KW-1185">Reference proteome</keyword>
<dbReference type="Gene3D" id="3.90.226.10">
    <property type="entry name" value="2-enoyl-CoA Hydratase, Chain A, domain 1"/>
    <property type="match status" value="1"/>
</dbReference>
<gene>
    <name evidence="3" type="ORF">IEZ26_17615</name>
</gene>
<dbReference type="InterPro" id="IPR029045">
    <property type="entry name" value="ClpP/crotonase-like_dom_sf"/>
</dbReference>
<feature type="region of interest" description="Disordered" evidence="2">
    <location>
        <begin position="1"/>
        <end position="26"/>
    </location>
</feature>
<proteinExistence type="inferred from homology"/>
<comment type="similarity">
    <text evidence="1">Belongs to the enoyl-CoA hydratase/isomerase family.</text>
</comment>
<dbReference type="Proteomes" id="UP000618818">
    <property type="component" value="Unassembled WGS sequence"/>
</dbReference>
<reference evidence="3 4" key="1">
    <citation type="submission" date="2020-09" db="EMBL/GenBank/DDBJ databases">
        <title>novel species in genus Nocardioides.</title>
        <authorList>
            <person name="Zhang G."/>
        </authorList>
    </citation>
    <scope>NUCLEOTIDE SEQUENCE [LARGE SCALE GENOMIC DNA]</scope>
    <source>
        <strain evidence="3 4">KCTC 39551</strain>
    </source>
</reference>
<dbReference type="EMBL" id="JACXYZ010000003">
    <property type="protein sequence ID" value="MBD3926446.1"/>
    <property type="molecule type" value="Genomic_DNA"/>
</dbReference>
<name>A0ABR8NFE8_9ACTN</name>
<organism evidence="3 4">
    <name type="scientific">Nocardioides cavernae</name>
    <dbReference type="NCBI Taxonomy" id="1921566"/>
    <lineage>
        <taxon>Bacteria</taxon>
        <taxon>Bacillati</taxon>
        <taxon>Actinomycetota</taxon>
        <taxon>Actinomycetes</taxon>
        <taxon>Propionibacteriales</taxon>
        <taxon>Nocardioidaceae</taxon>
        <taxon>Nocardioides</taxon>
    </lineage>
</organism>
<evidence type="ECO:0000256" key="1">
    <source>
        <dbReference type="ARBA" id="ARBA00005254"/>
    </source>
</evidence>
<evidence type="ECO:0000256" key="2">
    <source>
        <dbReference type="SAM" id="MobiDB-lite"/>
    </source>
</evidence>
<dbReference type="PANTHER" id="PTHR43459:SF1">
    <property type="entry name" value="EG:BACN32G11.4 PROTEIN"/>
    <property type="match status" value="1"/>
</dbReference>
<dbReference type="InterPro" id="IPR001753">
    <property type="entry name" value="Enoyl-CoA_hydra/iso"/>
</dbReference>
<accession>A0ABR8NFE8</accession>
<dbReference type="SUPFAM" id="SSF52096">
    <property type="entry name" value="ClpP/crotonase"/>
    <property type="match status" value="1"/>
</dbReference>
<protein>
    <submittedName>
        <fullName evidence="3">Enoyl-CoA hydratase/isomerase family protein</fullName>
    </submittedName>
</protein>
<dbReference type="CDD" id="cd06558">
    <property type="entry name" value="crotonase-like"/>
    <property type="match status" value="1"/>
</dbReference>
<dbReference type="Gene3D" id="1.10.12.10">
    <property type="entry name" value="Lyase 2-enoyl-coa Hydratase, Chain A, domain 2"/>
    <property type="match status" value="1"/>
</dbReference>